<evidence type="ECO:0000256" key="1">
    <source>
        <dbReference type="SAM" id="MobiDB-lite"/>
    </source>
</evidence>
<name>A0ABR2DKI8_9ROSI</name>
<feature type="compositionally biased region" description="Polar residues" evidence="1">
    <location>
        <begin position="59"/>
        <end position="72"/>
    </location>
</feature>
<keyword evidence="3" id="KW-1185">Reference proteome</keyword>
<reference evidence="2 3" key="1">
    <citation type="journal article" date="2024" name="G3 (Bethesda)">
        <title>Genome assembly of Hibiscus sabdariffa L. provides insights into metabolisms of medicinal natural products.</title>
        <authorList>
            <person name="Kim T."/>
        </authorList>
    </citation>
    <scope>NUCLEOTIDE SEQUENCE [LARGE SCALE GENOMIC DNA]</scope>
    <source>
        <strain evidence="2">TK-2024</strain>
        <tissue evidence="2">Old leaves</tissue>
    </source>
</reference>
<organism evidence="2 3">
    <name type="scientific">Hibiscus sabdariffa</name>
    <name type="common">roselle</name>
    <dbReference type="NCBI Taxonomy" id="183260"/>
    <lineage>
        <taxon>Eukaryota</taxon>
        <taxon>Viridiplantae</taxon>
        <taxon>Streptophyta</taxon>
        <taxon>Embryophyta</taxon>
        <taxon>Tracheophyta</taxon>
        <taxon>Spermatophyta</taxon>
        <taxon>Magnoliopsida</taxon>
        <taxon>eudicotyledons</taxon>
        <taxon>Gunneridae</taxon>
        <taxon>Pentapetalae</taxon>
        <taxon>rosids</taxon>
        <taxon>malvids</taxon>
        <taxon>Malvales</taxon>
        <taxon>Malvaceae</taxon>
        <taxon>Malvoideae</taxon>
        <taxon>Hibiscus</taxon>
    </lineage>
</organism>
<evidence type="ECO:0000313" key="2">
    <source>
        <dbReference type="EMBL" id="KAK8541809.1"/>
    </source>
</evidence>
<sequence length="129" mass="14831">MGQQTVILPLPREESIRCSVKPASRNASLSRSHETRAFARATYPTLSLERAGQIQNTMNPTQWTEPKSNHPNAPTRVTSRRYSTRRASYAPNNLFKELECHMYERCGVCFQLLPTLGWIREINEHFALL</sequence>
<dbReference type="Proteomes" id="UP001472677">
    <property type="component" value="Unassembled WGS sequence"/>
</dbReference>
<proteinExistence type="predicted"/>
<gene>
    <name evidence="2" type="ORF">V6N12_014432</name>
</gene>
<dbReference type="EMBL" id="JBBPBM010000024">
    <property type="protein sequence ID" value="KAK8541809.1"/>
    <property type="molecule type" value="Genomic_DNA"/>
</dbReference>
<accession>A0ABR2DKI8</accession>
<evidence type="ECO:0000313" key="3">
    <source>
        <dbReference type="Proteomes" id="UP001472677"/>
    </source>
</evidence>
<protein>
    <submittedName>
        <fullName evidence="2">Uncharacterized protein</fullName>
    </submittedName>
</protein>
<comment type="caution">
    <text evidence="2">The sequence shown here is derived from an EMBL/GenBank/DDBJ whole genome shotgun (WGS) entry which is preliminary data.</text>
</comment>
<feature type="region of interest" description="Disordered" evidence="1">
    <location>
        <begin position="59"/>
        <end position="83"/>
    </location>
</feature>